<gene>
    <name evidence="1" type="ORF">MRATA1EN22A_LOCUS23203</name>
</gene>
<dbReference type="EMBL" id="OX596088">
    <property type="protein sequence ID" value="CAN0512801.1"/>
    <property type="molecule type" value="Genomic_DNA"/>
</dbReference>
<evidence type="ECO:0000313" key="2">
    <source>
        <dbReference type="Proteomes" id="UP001162501"/>
    </source>
</evidence>
<name>A0AC59ZUK1_RANTA</name>
<reference evidence="1" key="1">
    <citation type="submission" date="2023-05" db="EMBL/GenBank/DDBJ databases">
        <authorList>
            <consortium name="ELIXIR-Norway"/>
        </authorList>
    </citation>
    <scope>NUCLEOTIDE SEQUENCE</scope>
</reference>
<sequence length="158" mass="17301">MLNESKTLPGSPISLPSQAEKQCHCKTKGASIHPPKLLTVSLAADGTACHSAMMASPSLRVLPISFKITVLALEGMSGKEQGAHHIRRHCPPSTCADAPQGSWCRTSAEAFTVRRAASLYIKKKKKKENAFQTFQNLLLSSIEGKLKNHYRNLVKRNH</sequence>
<proteinExistence type="predicted"/>
<organism evidence="1 2">
    <name type="scientific">Rangifer tarandus platyrhynchus</name>
    <name type="common">Svalbard reindeer</name>
    <dbReference type="NCBI Taxonomy" id="3082113"/>
    <lineage>
        <taxon>Eukaryota</taxon>
        <taxon>Metazoa</taxon>
        <taxon>Chordata</taxon>
        <taxon>Craniata</taxon>
        <taxon>Vertebrata</taxon>
        <taxon>Euteleostomi</taxon>
        <taxon>Mammalia</taxon>
        <taxon>Eutheria</taxon>
        <taxon>Laurasiatheria</taxon>
        <taxon>Artiodactyla</taxon>
        <taxon>Ruminantia</taxon>
        <taxon>Pecora</taxon>
        <taxon>Cervidae</taxon>
        <taxon>Odocoileinae</taxon>
        <taxon>Rangifer</taxon>
    </lineage>
</organism>
<dbReference type="Proteomes" id="UP001162501">
    <property type="component" value="Chromosome 4"/>
</dbReference>
<accession>A0AC59ZUK1</accession>
<evidence type="ECO:0000313" key="1">
    <source>
        <dbReference type="EMBL" id="CAN0512801.1"/>
    </source>
</evidence>
<protein>
    <submittedName>
        <fullName evidence="1">Uncharacterized protein</fullName>
    </submittedName>
</protein>
<reference evidence="1" key="2">
    <citation type="submission" date="2025-03" db="EMBL/GenBank/DDBJ databases">
        <authorList>
            <consortium name="ELIXIR-Norway"/>
            <consortium name="Elixir Norway"/>
        </authorList>
    </citation>
    <scope>NUCLEOTIDE SEQUENCE</scope>
</reference>